<keyword evidence="12" id="KW-1185">Reference proteome</keyword>
<dbReference type="Pfam" id="PF00893">
    <property type="entry name" value="Multi_Drug_Res"/>
    <property type="match status" value="1"/>
</dbReference>
<dbReference type="InterPro" id="IPR000390">
    <property type="entry name" value="Small_drug/metabolite_transptr"/>
</dbReference>
<gene>
    <name evidence="11" type="ORF">B3C1_08321</name>
</gene>
<keyword evidence="2" id="KW-0813">Transport</keyword>
<dbReference type="AlphaFoldDB" id="K2JI42"/>
<evidence type="ECO:0000256" key="9">
    <source>
        <dbReference type="RuleBase" id="RU003942"/>
    </source>
</evidence>
<dbReference type="InterPro" id="IPR037185">
    <property type="entry name" value="EmrE-like"/>
</dbReference>
<dbReference type="OrthoDB" id="9808638at2"/>
<comment type="similarity">
    <text evidence="7">Belongs to the drug/metabolite transporter (DMT) superfamily. Small multidrug resistance (SMR) (TC 2.A.7.1) family. Gdx/SugE subfamily.</text>
</comment>
<dbReference type="PANTHER" id="PTHR30561">
    <property type="entry name" value="SMR FAMILY PROTON-DEPENDENT DRUG EFFLUX TRANSPORTER SUGE"/>
    <property type="match status" value="1"/>
</dbReference>
<evidence type="ECO:0000256" key="10">
    <source>
        <dbReference type="SAM" id="Phobius"/>
    </source>
</evidence>
<organism evidence="11 12">
    <name type="scientific">Gallaecimonas xiamenensis 3-C-1</name>
    <dbReference type="NCBI Taxonomy" id="745411"/>
    <lineage>
        <taxon>Bacteria</taxon>
        <taxon>Pseudomonadati</taxon>
        <taxon>Pseudomonadota</taxon>
        <taxon>Gammaproteobacteria</taxon>
        <taxon>Enterobacterales</taxon>
        <taxon>Gallaecimonadaceae</taxon>
        <taxon>Gallaecimonas</taxon>
    </lineage>
</organism>
<name>K2JI42_9GAMM</name>
<dbReference type="PATRIC" id="fig|745411.4.peg.1624"/>
<evidence type="ECO:0000256" key="3">
    <source>
        <dbReference type="ARBA" id="ARBA00022475"/>
    </source>
</evidence>
<keyword evidence="4 9" id="KW-0812">Transmembrane</keyword>
<keyword evidence="6 10" id="KW-0472">Membrane</keyword>
<dbReference type="InterPro" id="IPR045324">
    <property type="entry name" value="Small_multidrug_res"/>
</dbReference>
<evidence type="ECO:0000256" key="5">
    <source>
        <dbReference type="ARBA" id="ARBA00022989"/>
    </source>
</evidence>
<evidence type="ECO:0000313" key="12">
    <source>
        <dbReference type="Proteomes" id="UP000006755"/>
    </source>
</evidence>
<dbReference type="GO" id="GO:1990961">
    <property type="term" value="P:xenobiotic detoxification by transmembrane export across the plasma membrane"/>
    <property type="evidence" value="ECO:0007669"/>
    <property type="project" value="UniProtKB-ARBA"/>
</dbReference>
<feature type="transmembrane region" description="Helical" evidence="10">
    <location>
        <begin position="85"/>
        <end position="104"/>
    </location>
</feature>
<dbReference type="STRING" id="745411.B3C1_08321"/>
<dbReference type="GO" id="GO:0005886">
    <property type="term" value="C:plasma membrane"/>
    <property type="evidence" value="ECO:0007669"/>
    <property type="project" value="UniProtKB-SubCell"/>
</dbReference>
<dbReference type="eggNOG" id="COG2076">
    <property type="taxonomic scope" value="Bacteria"/>
</dbReference>
<feature type="transmembrane region" description="Helical" evidence="10">
    <location>
        <begin position="60"/>
        <end position="79"/>
    </location>
</feature>
<evidence type="ECO:0000256" key="7">
    <source>
        <dbReference type="ARBA" id="ARBA00038151"/>
    </source>
</evidence>
<evidence type="ECO:0000313" key="11">
    <source>
        <dbReference type="EMBL" id="EKE74878.1"/>
    </source>
</evidence>
<dbReference type="Proteomes" id="UP000006755">
    <property type="component" value="Unassembled WGS sequence"/>
</dbReference>
<evidence type="ECO:0000256" key="1">
    <source>
        <dbReference type="ARBA" id="ARBA00004651"/>
    </source>
</evidence>
<evidence type="ECO:0000256" key="8">
    <source>
        <dbReference type="ARBA" id="ARBA00039168"/>
    </source>
</evidence>
<evidence type="ECO:0000256" key="4">
    <source>
        <dbReference type="ARBA" id="ARBA00022692"/>
    </source>
</evidence>
<evidence type="ECO:0000256" key="2">
    <source>
        <dbReference type="ARBA" id="ARBA00022448"/>
    </source>
</evidence>
<comment type="subcellular location">
    <subcellularLocation>
        <location evidence="1 9">Cell membrane</location>
        <topology evidence="1 9">Multi-pass membrane protein</topology>
    </subcellularLocation>
</comment>
<evidence type="ECO:0000256" key="6">
    <source>
        <dbReference type="ARBA" id="ARBA00023136"/>
    </source>
</evidence>
<keyword evidence="3" id="KW-1003">Cell membrane</keyword>
<protein>
    <recommendedName>
        <fullName evidence="8">Guanidinium exporter</fullName>
    </recommendedName>
</protein>
<accession>K2JI42</accession>
<dbReference type="EMBL" id="AMRI01000010">
    <property type="protein sequence ID" value="EKE74878.1"/>
    <property type="molecule type" value="Genomic_DNA"/>
</dbReference>
<comment type="caution">
    <text evidence="11">The sequence shown here is derived from an EMBL/GenBank/DDBJ whole genome shotgun (WGS) entry which is preliminary data.</text>
</comment>
<dbReference type="RefSeq" id="WP_008484168.1">
    <property type="nucleotide sequence ID" value="NZ_AMRI01000010.1"/>
</dbReference>
<dbReference type="SUPFAM" id="SSF103481">
    <property type="entry name" value="Multidrug resistance efflux transporter EmrE"/>
    <property type="match status" value="1"/>
</dbReference>
<dbReference type="GO" id="GO:0022857">
    <property type="term" value="F:transmembrane transporter activity"/>
    <property type="evidence" value="ECO:0007669"/>
    <property type="project" value="InterPro"/>
</dbReference>
<reference evidence="11 12" key="1">
    <citation type="journal article" date="2012" name="J. Bacteriol.">
        <title>Genome Sequence of Gallaecimonas xiamenensis Type Strain 3-C-1.</title>
        <authorList>
            <person name="Lai Q."/>
            <person name="Wang L."/>
            <person name="Wang W."/>
            <person name="Shao Z."/>
        </authorList>
    </citation>
    <scope>NUCLEOTIDE SEQUENCE [LARGE SCALE GENOMIC DNA]</scope>
    <source>
        <strain evidence="11 12">3-C-1</strain>
    </source>
</reference>
<dbReference type="PANTHER" id="PTHR30561:SF0">
    <property type="entry name" value="GUANIDINIUM EXPORTER"/>
    <property type="match status" value="1"/>
</dbReference>
<keyword evidence="5 10" id="KW-1133">Transmembrane helix</keyword>
<sequence length="105" mass="10878">MGPWGFLILAGVFEVGFASCLKLSDGFSKLWPTVAFIALGAASFYCLTKAMGQIPVGTAYAIWTGIGALGTAMVGIAFFNDPASLARLGFLTLLVVSLVGLKLVS</sequence>
<dbReference type="FunFam" id="1.10.3730.20:FF:000001">
    <property type="entry name" value="Quaternary ammonium compound resistance transporter SugE"/>
    <property type="match status" value="1"/>
</dbReference>
<feature type="transmembrane region" description="Helical" evidence="10">
    <location>
        <begin position="30"/>
        <end position="48"/>
    </location>
</feature>
<dbReference type="Gene3D" id="1.10.3730.20">
    <property type="match status" value="1"/>
</dbReference>
<proteinExistence type="inferred from homology"/>